<gene>
    <name evidence="1" type="ORF">PROH_18865</name>
</gene>
<reference evidence="1" key="1">
    <citation type="submission" date="2012-04" db="EMBL/GenBank/DDBJ databases">
        <authorList>
            <person name="Borisov I.G."/>
            <person name="Ivanikova N.V."/>
            <person name="Pinevich A.V."/>
        </authorList>
    </citation>
    <scope>NUCLEOTIDE SEQUENCE</scope>
    <source>
        <strain evidence="1">CALU 1027</strain>
    </source>
</reference>
<dbReference type="PANTHER" id="PTHR43393:SF2">
    <property type="entry name" value="CYTOKININ RIBOSIDE 5'-MONOPHOSPHATE PHOSPHORIBOHYDROLASE"/>
    <property type="match status" value="1"/>
</dbReference>
<protein>
    <submittedName>
        <fullName evidence="1">Cytochrome D ubiquinol oxidase subunit II</fullName>
    </submittedName>
</protein>
<name>A0A0M2PVT9_PROHO</name>
<dbReference type="Proteomes" id="UP000034681">
    <property type="component" value="Unassembled WGS sequence"/>
</dbReference>
<dbReference type="EMBL" id="AJTX02000008">
    <property type="protein sequence ID" value="KKI98481.1"/>
    <property type="molecule type" value="Genomic_DNA"/>
</dbReference>
<dbReference type="Gene3D" id="3.40.50.450">
    <property type="match status" value="1"/>
</dbReference>
<dbReference type="Pfam" id="PF03641">
    <property type="entry name" value="Lysine_decarbox"/>
    <property type="match status" value="1"/>
</dbReference>
<comment type="caution">
    <text evidence="1">The sequence shown here is derived from an EMBL/GenBank/DDBJ whole genome shotgun (WGS) entry which is preliminary data.</text>
</comment>
<dbReference type="STRING" id="317619.GCA_000332315_02772"/>
<sequence>MNTVVAPEALDALQLDLTHLLQQLPDRKHGALIYQTLETLVRIAEADADRLDWKILMGSLQDMHQAFSVFYPYRHTRKIAVFGSARTLETEPEYQMAKDVAQCMTQQGFMVMTGAGGGIMAAANQGAGRDASFGLNVHLPFEQTANPFIEGDPKLLQFKYFFTRKLFFLRETDGVIVFPGGFGTLDEAFESLTLIQTGKFGPAPLVLVDRSGGDYWQTWDRCVREQLLAKQLIGPDDPSIYSLTDRLDVACGAITKFYRVYHSSRYVQDQFVMRLKTELSDEDVAYLNDRFADLLSHDRIRKSSVLSPEIGDNTEHLPRLVFYFNQRQTGRLYQMIDQINEMGSLHPDQEHPEHK</sequence>
<proteinExistence type="predicted"/>
<dbReference type="GO" id="GO:0005829">
    <property type="term" value="C:cytosol"/>
    <property type="evidence" value="ECO:0007669"/>
    <property type="project" value="TreeGrafter"/>
</dbReference>
<keyword evidence="2" id="KW-1185">Reference proteome</keyword>
<dbReference type="InterPro" id="IPR031100">
    <property type="entry name" value="LOG_fam"/>
</dbReference>
<accession>A0A0M2PVT9</accession>
<dbReference type="AlphaFoldDB" id="A0A0M2PVT9"/>
<dbReference type="InterPro" id="IPR052341">
    <property type="entry name" value="LOG_family_nucleotidases"/>
</dbReference>
<evidence type="ECO:0000313" key="1">
    <source>
        <dbReference type="EMBL" id="KKI98481.1"/>
    </source>
</evidence>
<organism evidence="1 2">
    <name type="scientific">Prochlorothrix hollandica PCC 9006 = CALU 1027</name>
    <dbReference type="NCBI Taxonomy" id="317619"/>
    <lineage>
        <taxon>Bacteria</taxon>
        <taxon>Bacillati</taxon>
        <taxon>Cyanobacteriota</taxon>
        <taxon>Cyanophyceae</taxon>
        <taxon>Prochlorotrichales</taxon>
        <taxon>Prochlorotrichaceae</taxon>
        <taxon>Prochlorothrix</taxon>
    </lineage>
</organism>
<evidence type="ECO:0000313" key="2">
    <source>
        <dbReference type="Proteomes" id="UP000034681"/>
    </source>
</evidence>
<dbReference type="PANTHER" id="PTHR43393">
    <property type="entry name" value="CYTOKININ RIBOSIDE 5'-MONOPHOSPHATE PHOSPHORIBOHYDROLASE"/>
    <property type="match status" value="1"/>
</dbReference>
<dbReference type="eggNOG" id="COG1611">
    <property type="taxonomic scope" value="Bacteria"/>
</dbReference>
<dbReference type="SUPFAM" id="SSF102405">
    <property type="entry name" value="MCP/YpsA-like"/>
    <property type="match status" value="1"/>
</dbReference>
<dbReference type="OrthoDB" id="9801098at2"/>
<dbReference type="RefSeq" id="WP_017713074.1">
    <property type="nucleotide sequence ID" value="NZ_KB235938.1"/>
</dbReference>